<dbReference type="Proteomes" id="UP000229081">
    <property type="component" value="Chromosome"/>
</dbReference>
<keyword evidence="1" id="KW-1133">Transmembrane helix</keyword>
<protein>
    <submittedName>
        <fullName evidence="2">Uncharacterized protein</fullName>
    </submittedName>
</protein>
<evidence type="ECO:0000256" key="1">
    <source>
        <dbReference type="SAM" id="Phobius"/>
    </source>
</evidence>
<keyword evidence="1" id="KW-0472">Membrane</keyword>
<name>A0A2K8MCR5_9SPHN</name>
<reference evidence="2 3" key="1">
    <citation type="submission" date="2017-11" db="EMBL/GenBank/DDBJ databases">
        <title>Complete genome sequence of Sphingomonas sp. Strain Cra20, a psychrotolerant potential plant growth promoting rhizobacteria.</title>
        <authorList>
            <person name="Luo Y."/>
        </authorList>
    </citation>
    <scope>NUCLEOTIDE SEQUENCE [LARGE SCALE GENOMIC DNA]</scope>
    <source>
        <strain evidence="2 3">Cra20</strain>
    </source>
</reference>
<feature type="transmembrane region" description="Helical" evidence="1">
    <location>
        <begin position="69"/>
        <end position="86"/>
    </location>
</feature>
<evidence type="ECO:0000313" key="3">
    <source>
        <dbReference type="Proteomes" id="UP000229081"/>
    </source>
</evidence>
<dbReference type="KEGG" id="sphc:CVN68_06670"/>
<dbReference type="AlphaFoldDB" id="A0A2K8MCR5"/>
<evidence type="ECO:0000313" key="2">
    <source>
        <dbReference type="EMBL" id="ATY31690.1"/>
    </source>
</evidence>
<keyword evidence="3" id="KW-1185">Reference proteome</keyword>
<dbReference type="RefSeq" id="WP_100281499.1">
    <property type="nucleotide sequence ID" value="NZ_CP024923.1"/>
</dbReference>
<feature type="transmembrane region" description="Helical" evidence="1">
    <location>
        <begin position="44"/>
        <end position="63"/>
    </location>
</feature>
<organism evidence="2 3">
    <name type="scientific">Sphingomonas psychrotolerans</name>
    <dbReference type="NCBI Taxonomy" id="1327635"/>
    <lineage>
        <taxon>Bacteria</taxon>
        <taxon>Pseudomonadati</taxon>
        <taxon>Pseudomonadota</taxon>
        <taxon>Alphaproteobacteria</taxon>
        <taxon>Sphingomonadales</taxon>
        <taxon>Sphingomonadaceae</taxon>
        <taxon>Sphingomonas</taxon>
    </lineage>
</organism>
<dbReference type="EMBL" id="CP024923">
    <property type="protein sequence ID" value="ATY31690.1"/>
    <property type="molecule type" value="Genomic_DNA"/>
</dbReference>
<sequence>MPFLQDIKQFIWPSAVTLNDDQRKHVSHTEWSLSQEREFMEGLVYKRLTLFLTVAGALITGAISLRDSPGIATALLLVGTILCWVLQQTVHRAQLKLDIILQILFADDTHPTGRVNTIYTDKNRVRLIGVAVPSAICLLLTVLTTAGAAVTADWIDLPSAEEPRPGCRSGKT</sequence>
<accession>A0A2K8MCR5</accession>
<gene>
    <name evidence="2" type="ORF">CVN68_06670</name>
</gene>
<proteinExistence type="predicted"/>
<keyword evidence="1" id="KW-0812">Transmembrane</keyword>
<feature type="transmembrane region" description="Helical" evidence="1">
    <location>
        <begin position="127"/>
        <end position="150"/>
    </location>
</feature>